<dbReference type="RefSeq" id="WP_090985851.1">
    <property type="nucleotide sequence ID" value="NZ_FOJM01000014.1"/>
</dbReference>
<name>A0A1I0TU78_9SPHI</name>
<dbReference type="Proteomes" id="UP000198836">
    <property type="component" value="Unassembled WGS sequence"/>
</dbReference>
<evidence type="ECO:0000313" key="2">
    <source>
        <dbReference type="Proteomes" id="UP000198836"/>
    </source>
</evidence>
<evidence type="ECO:0008006" key="3">
    <source>
        <dbReference type="Google" id="ProtNLM"/>
    </source>
</evidence>
<dbReference type="EMBL" id="FOJM01000014">
    <property type="protein sequence ID" value="SFA55133.1"/>
    <property type="molecule type" value="Genomic_DNA"/>
</dbReference>
<dbReference type="STRING" id="332999.SAMN04488511_11493"/>
<reference evidence="2" key="1">
    <citation type="submission" date="2016-10" db="EMBL/GenBank/DDBJ databases">
        <authorList>
            <person name="Varghese N."/>
            <person name="Submissions S."/>
        </authorList>
    </citation>
    <scope>NUCLEOTIDE SEQUENCE [LARGE SCALE GENOMIC DNA]</scope>
    <source>
        <strain evidence="2">DSM 18130</strain>
    </source>
</reference>
<keyword evidence="2" id="KW-1185">Reference proteome</keyword>
<dbReference type="AlphaFoldDB" id="A0A1I0TU78"/>
<evidence type="ECO:0000313" key="1">
    <source>
        <dbReference type="EMBL" id="SFA55133.1"/>
    </source>
</evidence>
<accession>A0A1I0TU78</accession>
<organism evidence="1 2">
    <name type="scientific">Pedobacter suwonensis</name>
    <dbReference type="NCBI Taxonomy" id="332999"/>
    <lineage>
        <taxon>Bacteria</taxon>
        <taxon>Pseudomonadati</taxon>
        <taxon>Bacteroidota</taxon>
        <taxon>Sphingobacteriia</taxon>
        <taxon>Sphingobacteriales</taxon>
        <taxon>Sphingobacteriaceae</taxon>
        <taxon>Pedobacter</taxon>
    </lineage>
</organism>
<dbReference type="OrthoDB" id="244835at2"/>
<sequence>MMKDLLTDYPECLYNSAKDLNLGAIYLRYLDLSIPPLITIFEMERPAVLAYNQFRKIIDSLESQPDDEFSCKGLFVLGIAQFETMLNDLMIKILQFYPQKLSLLKGVYSDEKAQGLAVSQEQLLKGEVINQIIEASVNRLAYSSLDNFLKLFTKLFAIDPKDLKLPQIFDELIEIKETRNLLLHNNLVVNELYIRKTAAVKRSIEPGKKLIVNRDYTLKSLTLITDLIYAIILQVREKYGHFTVLPLLKKLFAYNFKSPIIKFEEFCTLSDDDDIYDGPFNLPVGRSSSENFFLEFWQAQRDGTALNRAAMVHLGGSIRNLAFLTEVFGELRFPYWQYSITPKKTKRIPISKFS</sequence>
<gene>
    <name evidence="1" type="ORF">SAMN04488511_11493</name>
</gene>
<proteinExistence type="predicted"/>
<protein>
    <recommendedName>
        <fullName evidence="3">RiboL-PSP-HEPN domain-containing protein</fullName>
    </recommendedName>
</protein>